<dbReference type="PANTHER" id="PTHR13504:SF40">
    <property type="entry name" value="FIDO DOMAIN-CONTAINING PROTEIN"/>
    <property type="match status" value="1"/>
</dbReference>
<dbReference type="InterPro" id="IPR040198">
    <property type="entry name" value="Fido_containing"/>
</dbReference>
<dbReference type="SUPFAM" id="SSF140931">
    <property type="entry name" value="Fic-like"/>
    <property type="match status" value="1"/>
</dbReference>
<evidence type="ECO:0000256" key="2">
    <source>
        <dbReference type="PIRSR" id="PIRSR640198-2"/>
    </source>
</evidence>
<feature type="active site" evidence="1">
    <location>
        <position position="233"/>
    </location>
</feature>
<sequence length="406" mass="47602">MYEVLSKLYYKDLEKYRTEYEKRINSYGTYKLPFQIKPYNYNEEYTCFYVNHPELDLLHEQILKQSRLIQSMIDKLPSIAINQYIKSKLVDELLSTNEIEGVRSTKAEMETVIEIVVKKDIPKKRVRHLSLTNTYFNLLSEVKTAIESIEEIRDIYDRLVKEEIKNEDELDGELFRKEAVDVVTSSGKTVHRGVAPETSIQKHLKNLISFLNNDSFPMLYKIAIAHYYFGYIHPFYDGNGRTSRYISSMYLIDELDKLTAITLSYSTNKSKQFYYDAFTISNDPKNKGELTYFCEVFFQIIHNAQNDILQDLSEKKGKMERLFELIKTLEGLNNIEKDILFVLGQHFIFGIEGTAMSKKELENGLDLTDYVIRKELKALEKKQYIKIVKQRPIEVAISGVLEDYLK</sequence>
<protein>
    <recommendedName>
        <fullName evidence="3">Fido domain-containing protein</fullName>
    </recommendedName>
</protein>
<dbReference type="GO" id="GO:0005524">
    <property type="term" value="F:ATP binding"/>
    <property type="evidence" value="ECO:0007669"/>
    <property type="project" value="UniProtKB-KW"/>
</dbReference>
<keyword evidence="5" id="KW-1185">Reference proteome</keyword>
<evidence type="ECO:0000259" key="3">
    <source>
        <dbReference type="PROSITE" id="PS51459"/>
    </source>
</evidence>
<name>A0A0A3J874_9BACL</name>
<evidence type="ECO:0000313" key="4">
    <source>
        <dbReference type="EMBL" id="KGR91343.1"/>
    </source>
</evidence>
<dbReference type="AlphaFoldDB" id="A0A0A3J874"/>
<dbReference type="OrthoDB" id="9813719at2"/>
<dbReference type="PROSITE" id="PS51459">
    <property type="entry name" value="FIDO"/>
    <property type="match status" value="1"/>
</dbReference>
<evidence type="ECO:0000313" key="5">
    <source>
        <dbReference type="Proteomes" id="UP000030595"/>
    </source>
</evidence>
<comment type="caution">
    <text evidence="4">The sequence shown here is derived from an EMBL/GenBank/DDBJ whole genome shotgun (WGS) entry which is preliminary data.</text>
</comment>
<dbReference type="InterPro" id="IPR036597">
    <property type="entry name" value="Fido-like_dom_sf"/>
</dbReference>
<proteinExistence type="predicted"/>
<dbReference type="eggNOG" id="COG3177">
    <property type="taxonomic scope" value="Bacteria"/>
</dbReference>
<feature type="binding site" evidence="2">
    <location>
        <begin position="182"/>
        <end position="191"/>
    </location>
    <ligand>
        <name>ATP</name>
        <dbReference type="ChEBI" id="CHEBI:30616"/>
    </ligand>
</feature>
<dbReference type="Proteomes" id="UP000030595">
    <property type="component" value="Unassembled WGS sequence"/>
</dbReference>
<dbReference type="Gene3D" id="1.10.3290.10">
    <property type="entry name" value="Fido-like domain"/>
    <property type="match status" value="1"/>
</dbReference>
<organism evidence="4 5">
    <name type="scientific">Ureibacillus massiliensis 4400831 = CIP 108448 = CCUG 49529</name>
    <dbReference type="NCBI Taxonomy" id="1211035"/>
    <lineage>
        <taxon>Bacteria</taxon>
        <taxon>Bacillati</taxon>
        <taxon>Bacillota</taxon>
        <taxon>Bacilli</taxon>
        <taxon>Bacillales</taxon>
        <taxon>Caryophanaceae</taxon>
        <taxon>Ureibacillus</taxon>
    </lineage>
</organism>
<dbReference type="Pfam" id="PF02661">
    <property type="entry name" value="Fic"/>
    <property type="match status" value="1"/>
</dbReference>
<feature type="domain" description="Fido" evidence="3">
    <location>
        <begin position="147"/>
        <end position="296"/>
    </location>
</feature>
<dbReference type="PANTHER" id="PTHR13504">
    <property type="entry name" value="FIDO DOMAIN-CONTAINING PROTEIN DDB_G0283145"/>
    <property type="match status" value="1"/>
</dbReference>
<reference evidence="4 5" key="1">
    <citation type="submission" date="2014-02" db="EMBL/GenBank/DDBJ databases">
        <title>Draft genome sequence of Lysinibacillus massiliensis CCUG 49529.</title>
        <authorList>
            <person name="Zhang F."/>
            <person name="Wang G."/>
            <person name="Zhang L."/>
        </authorList>
    </citation>
    <scope>NUCLEOTIDE SEQUENCE [LARGE SCALE GENOMIC DNA]</scope>
    <source>
        <strain evidence="4 5">CCUG 49529</strain>
    </source>
</reference>
<dbReference type="RefSeq" id="WP_036174266.1">
    <property type="nucleotide sequence ID" value="NZ_AVCZ01000008.1"/>
</dbReference>
<feature type="binding site" evidence="2">
    <location>
        <begin position="237"/>
        <end position="244"/>
    </location>
    <ligand>
        <name>ATP</name>
        <dbReference type="ChEBI" id="CHEBI:30616"/>
    </ligand>
</feature>
<dbReference type="InterPro" id="IPR003812">
    <property type="entry name" value="Fido"/>
</dbReference>
<accession>A0A0A3J874</accession>
<keyword evidence="2" id="KW-0067">ATP-binding</keyword>
<keyword evidence="2" id="KW-0547">Nucleotide-binding</keyword>
<dbReference type="EMBL" id="JPVQ01000008">
    <property type="protein sequence ID" value="KGR91343.1"/>
    <property type="molecule type" value="Genomic_DNA"/>
</dbReference>
<evidence type="ECO:0000256" key="1">
    <source>
        <dbReference type="PIRSR" id="PIRSR640198-1"/>
    </source>
</evidence>
<gene>
    <name evidence="4" type="ORF">CD30_06915</name>
</gene>